<organism evidence="8 9">
    <name type="scientific">Candidatus Nomurabacteria bacterium RIFCSPLOWO2_12_FULL_37_8</name>
    <dbReference type="NCBI Taxonomy" id="1801793"/>
    <lineage>
        <taxon>Bacteria</taxon>
        <taxon>Candidatus Nomuraibacteriota</taxon>
    </lineage>
</organism>
<dbReference type="InterPro" id="IPR012336">
    <property type="entry name" value="Thioredoxin-like_fold"/>
</dbReference>
<proteinExistence type="inferred from homology"/>
<evidence type="ECO:0000313" key="9">
    <source>
        <dbReference type="Proteomes" id="UP000178661"/>
    </source>
</evidence>
<name>A0A1F6Y7G1_9BACT</name>
<evidence type="ECO:0000313" key="8">
    <source>
        <dbReference type="EMBL" id="OGJ02310.1"/>
    </source>
</evidence>
<keyword evidence="2" id="KW-0732">Signal</keyword>
<gene>
    <name evidence="8" type="ORF">A3G98_02055</name>
</gene>
<evidence type="ECO:0000256" key="1">
    <source>
        <dbReference type="ARBA" id="ARBA00005791"/>
    </source>
</evidence>
<dbReference type="GO" id="GO:0016491">
    <property type="term" value="F:oxidoreductase activity"/>
    <property type="evidence" value="ECO:0007669"/>
    <property type="project" value="UniProtKB-KW"/>
</dbReference>
<keyword evidence="3" id="KW-0560">Oxidoreductase</keyword>
<evidence type="ECO:0000256" key="3">
    <source>
        <dbReference type="ARBA" id="ARBA00023002"/>
    </source>
</evidence>
<evidence type="ECO:0000256" key="4">
    <source>
        <dbReference type="ARBA" id="ARBA00023157"/>
    </source>
</evidence>
<evidence type="ECO:0000256" key="2">
    <source>
        <dbReference type="ARBA" id="ARBA00022729"/>
    </source>
</evidence>
<dbReference type="PROSITE" id="PS51352">
    <property type="entry name" value="THIOREDOXIN_2"/>
    <property type="match status" value="1"/>
</dbReference>
<sequence length="228" mass="24650">MQNNDSKQIAGAILVVGVLVAGAILLKGTNAPIGVPSIANNAKNATSQVRPVTSADHITGNINAKIVIVEYSDIECPFCKVFHATMHKVVENSDGKVAWVFRHYPIPQLHPKAFHEAEATECAWEQGGNDAFWKYVDRIFEITPSNNRLEESELPKIAEYIGLDVGSFNTCLSNGKFKAKVQADIDDGVKAGVSGTPSSFILQKGKVIDTIPGAQPYDTVMQKLSAIK</sequence>
<accession>A0A1F6Y7G1</accession>
<dbReference type="PANTHER" id="PTHR13887:SF14">
    <property type="entry name" value="DISULFIDE BOND FORMATION PROTEIN D"/>
    <property type="match status" value="1"/>
</dbReference>
<dbReference type="InterPro" id="IPR013766">
    <property type="entry name" value="Thioredoxin_domain"/>
</dbReference>
<dbReference type="AlphaFoldDB" id="A0A1F6Y7G1"/>
<dbReference type="SUPFAM" id="SSF52833">
    <property type="entry name" value="Thioredoxin-like"/>
    <property type="match status" value="1"/>
</dbReference>
<dbReference type="Proteomes" id="UP000178661">
    <property type="component" value="Unassembled WGS sequence"/>
</dbReference>
<feature type="domain" description="Thioredoxin" evidence="7">
    <location>
        <begin position="31"/>
        <end position="228"/>
    </location>
</feature>
<dbReference type="InterPro" id="IPR036249">
    <property type="entry name" value="Thioredoxin-like_sf"/>
</dbReference>
<dbReference type="Pfam" id="PF13462">
    <property type="entry name" value="Thioredoxin_4"/>
    <property type="match status" value="1"/>
</dbReference>
<keyword evidence="6" id="KW-0812">Transmembrane</keyword>
<dbReference type="Gene3D" id="3.40.30.10">
    <property type="entry name" value="Glutaredoxin"/>
    <property type="match status" value="1"/>
</dbReference>
<keyword evidence="6" id="KW-1133">Transmembrane helix</keyword>
<dbReference type="PANTHER" id="PTHR13887">
    <property type="entry name" value="GLUTATHIONE S-TRANSFERASE KAPPA"/>
    <property type="match status" value="1"/>
</dbReference>
<evidence type="ECO:0000256" key="5">
    <source>
        <dbReference type="ARBA" id="ARBA00023284"/>
    </source>
</evidence>
<evidence type="ECO:0000259" key="7">
    <source>
        <dbReference type="PROSITE" id="PS51352"/>
    </source>
</evidence>
<comment type="similarity">
    <text evidence="1">Belongs to the thioredoxin family. DsbA subfamily.</text>
</comment>
<dbReference type="EMBL" id="MFVR01000002">
    <property type="protein sequence ID" value="OGJ02310.1"/>
    <property type="molecule type" value="Genomic_DNA"/>
</dbReference>
<evidence type="ECO:0000256" key="6">
    <source>
        <dbReference type="SAM" id="Phobius"/>
    </source>
</evidence>
<keyword evidence="4" id="KW-1015">Disulfide bond</keyword>
<keyword evidence="6" id="KW-0472">Membrane</keyword>
<reference evidence="8 9" key="1">
    <citation type="journal article" date="2016" name="Nat. Commun.">
        <title>Thousands of microbial genomes shed light on interconnected biogeochemical processes in an aquifer system.</title>
        <authorList>
            <person name="Anantharaman K."/>
            <person name="Brown C.T."/>
            <person name="Hug L.A."/>
            <person name="Sharon I."/>
            <person name="Castelle C.J."/>
            <person name="Probst A.J."/>
            <person name="Thomas B.C."/>
            <person name="Singh A."/>
            <person name="Wilkins M.J."/>
            <person name="Karaoz U."/>
            <person name="Brodie E.L."/>
            <person name="Williams K.H."/>
            <person name="Hubbard S.S."/>
            <person name="Banfield J.F."/>
        </authorList>
    </citation>
    <scope>NUCLEOTIDE SEQUENCE [LARGE SCALE GENOMIC DNA]</scope>
</reference>
<protein>
    <recommendedName>
        <fullName evidence="7">Thioredoxin domain-containing protein</fullName>
    </recommendedName>
</protein>
<comment type="caution">
    <text evidence="8">The sequence shown here is derived from an EMBL/GenBank/DDBJ whole genome shotgun (WGS) entry which is preliminary data.</text>
</comment>
<feature type="transmembrane region" description="Helical" evidence="6">
    <location>
        <begin position="9"/>
        <end position="26"/>
    </location>
</feature>
<keyword evidence="5" id="KW-0676">Redox-active center</keyword>